<evidence type="ECO:0000259" key="1">
    <source>
        <dbReference type="PROSITE" id="PS51831"/>
    </source>
</evidence>
<dbReference type="PROSITE" id="PS51831">
    <property type="entry name" value="HD"/>
    <property type="match status" value="1"/>
</dbReference>
<comment type="caution">
    <text evidence="2">The sequence shown here is derived from an EMBL/GenBank/DDBJ whole genome shotgun (WGS) entry which is preliminary data.</text>
</comment>
<dbReference type="SMART" id="SM00471">
    <property type="entry name" value="HDc"/>
    <property type="match status" value="1"/>
</dbReference>
<dbReference type="EMBL" id="JADCKA010000003">
    <property type="protein sequence ID" value="MBE5035269.1"/>
    <property type="molecule type" value="Genomic_DNA"/>
</dbReference>
<dbReference type="SUPFAM" id="SSF109604">
    <property type="entry name" value="HD-domain/PDEase-like"/>
    <property type="match status" value="1"/>
</dbReference>
<dbReference type="InterPro" id="IPR003607">
    <property type="entry name" value="HD/PDEase_dom"/>
</dbReference>
<evidence type="ECO:0000313" key="2">
    <source>
        <dbReference type="EMBL" id="MBE5035269.1"/>
    </source>
</evidence>
<name>A0ABR9QWL0_9FIRM</name>
<reference evidence="2 3" key="1">
    <citation type="submission" date="2020-10" db="EMBL/GenBank/DDBJ databases">
        <title>ChiBAC.</title>
        <authorList>
            <person name="Zenner C."/>
            <person name="Hitch T.C.A."/>
            <person name="Clavel T."/>
        </authorList>
    </citation>
    <scope>NUCLEOTIDE SEQUENCE [LARGE SCALE GENOMIC DNA]</scope>
    <source>
        <strain evidence="2 3">DSM 108706</strain>
    </source>
</reference>
<keyword evidence="3" id="KW-1185">Reference proteome</keyword>
<organism evidence="2 3">
    <name type="scientific">Gallibacter intestinalis</name>
    <dbReference type="NCBI Taxonomy" id="2779356"/>
    <lineage>
        <taxon>Bacteria</taxon>
        <taxon>Bacillati</taxon>
        <taxon>Bacillota</taxon>
        <taxon>Clostridia</taxon>
        <taxon>Eubacteriales</taxon>
        <taxon>Eubacteriaceae</taxon>
        <taxon>Gallibacter</taxon>
    </lineage>
</organism>
<dbReference type="InterPro" id="IPR006674">
    <property type="entry name" value="HD_domain"/>
</dbReference>
<evidence type="ECO:0000313" key="3">
    <source>
        <dbReference type="Proteomes" id="UP001516588"/>
    </source>
</evidence>
<protein>
    <submittedName>
        <fullName evidence="2">HD domain-containing protein</fullName>
    </submittedName>
</protein>
<gene>
    <name evidence="2" type="ORF">INF20_03120</name>
</gene>
<dbReference type="Pfam" id="PF01966">
    <property type="entry name" value="HD"/>
    <property type="match status" value="1"/>
</dbReference>
<accession>A0ABR9QWL0</accession>
<feature type="domain" description="HD" evidence="1">
    <location>
        <begin position="32"/>
        <end position="133"/>
    </location>
</feature>
<dbReference type="Gene3D" id="1.10.3210.10">
    <property type="entry name" value="Hypothetical protein af1432"/>
    <property type="match status" value="1"/>
</dbReference>
<sequence>MNRLIGLQSLMLEEIEKHVKLVPQRDEPAEWERVHIASCAAIGHILAEKRGVDAELAACACAAHDYGRIVTGKQEDHAQAGYEPVKELLKRDGRFTDEEIEIIAIAVKNHSKKSEIGSPIEEIVKDADVLDMYQHGYELPREEQKKRLKTMLSE</sequence>
<proteinExistence type="predicted"/>
<dbReference type="RefSeq" id="WP_226384935.1">
    <property type="nucleotide sequence ID" value="NZ_JADCKA010000003.1"/>
</dbReference>
<dbReference type="Proteomes" id="UP001516588">
    <property type="component" value="Unassembled WGS sequence"/>
</dbReference>